<dbReference type="SUPFAM" id="SSF53335">
    <property type="entry name" value="S-adenosyl-L-methionine-dependent methyltransferases"/>
    <property type="match status" value="2"/>
</dbReference>
<dbReference type="Gene3D" id="3.30.750.80">
    <property type="entry name" value="RNA methyltransferase domain (HRMD) like"/>
    <property type="match status" value="1"/>
</dbReference>
<dbReference type="GO" id="GO:0008990">
    <property type="term" value="F:rRNA (guanine-N2-)-methyltransferase activity"/>
    <property type="evidence" value="ECO:0007669"/>
    <property type="project" value="InterPro"/>
</dbReference>
<dbReference type="GO" id="GO:0005737">
    <property type="term" value="C:cytoplasm"/>
    <property type="evidence" value="ECO:0007669"/>
    <property type="project" value="InterPro"/>
</dbReference>
<dbReference type="PANTHER" id="PTHR43042">
    <property type="entry name" value="SAM-DEPENDENT METHYLTRANSFERASE"/>
    <property type="match status" value="1"/>
</dbReference>
<dbReference type="Gene3D" id="3.40.50.150">
    <property type="entry name" value="Vaccinia Virus protein VP39"/>
    <property type="match status" value="2"/>
</dbReference>
<evidence type="ECO:0000256" key="1">
    <source>
        <dbReference type="ARBA" id="ARBA00022490"/>
    </source>
</evidence>
<dbReference type="AlphaFoldDB" id="A0A3B0LYR3"/>
<proteinExistence type="predicted"/>
<dbReference type="Gene3D" id="3.30.2130.30">
    <property type="match status" value="1"/>
</dbReference>
<feature type="domain" description="S-adenosylmethionine-dependent methyltransferase" evidence="8">
    <location>
        <begin position="261"/>
        <end position="465"/>
    </location>
</feature>
<evidence type="ECO:0000256" key="4">
    <source>
        <dbReference type="ARBA" id="ARBA00022679"/>
    </source>
</evidence>
<accession>A0A3B0LYR3</accession>
<dbReference type="NCBIfam" id="NF008748">
    <property type="entry name" value="PRK11783.1"/>
    <property type="match status" value="1"/>
</dbReference>
<gene>
    <name evidence="9" type="primary">rlmL_1</name>
    <name evidence="9" type="ORF">ARTV_1500</name>
</gene>
<dbReference type="InterPro" id="IPR053943">
    <property type="entry name" value="RlmKL-like_Mtase_CS"/>
</dbReference>
<evidence type="ECO:0000259" key="8">
    <source>
        <dbReference type="Pfam" id="PF10672"/>
    </source>
</evidence>
<dbReference type="CDD" id="cd02440">
    <property type="entry name" value="AdoMet_MTases"/>
    <property type="match status" value="1"/>
</dbReference>
<dbReference type="EMBL" id="UFQR01000005">
    <property type="protein sequence ID" value="SSW95552.1"/>
    <property type="molecule type" value="Genomic_DNA"/>
</dbReference>
<evidence type="ECO:0000256" key="3">
    <source>
        <dbReference type="ARBA" id="ARBA00022603"/>
    </source>
</evidence>
<dbReference type="InterPro" id="IPR029063">
    <property type="entry name" value="SAM-dependent_MTases_sf"/>
</dbReference>
<dbReference type="EC" id="2.1.1.264" evidence="9"/>
<dbReference type="GO" id="GO:0003723">
    <property type="term" value="F:RNA binding"/>
    <property type="evidence" value="ECO:0007669"/>
    <property type="project" value="UniProtKB-KW"/>
</dbReference>
<keyword evidence="5" id="KW-0949">S-adenosyl-L-methionine</keyword>
<keyword evidence="4 9" id="KW-0808">Transferase</keyword>
<dbReference type="FunFam" id="3.30.750.80:FF:000001">
    <property type="entry name" value="Ribosomal RNA large subunit methyltransferase K/L"/>
    <property type="match status" value="1"/>
</dbReference>
<dbReference type="PANTHER" id="PTHR43042:SF3">
    <property type="entry name" value="RIBOSOMAL RNA LARGE SUBUNIT METHYLTRANSFERASE YWBD-RELATED"/>
    <property type="match status" value="1"/>
</dbReference>
<feature type="domain" description="Ribosomal RNA large subunit methyltransferase K/L-like methyltransferase" evidence="7">
    <location>
        <begin position="1"/>
        <end position="182"/>
    </location>
</feature>
<dbReference type="PIRSF" id="PIRSF037618">
    <property type="entry name" value="RNA_Mtase_bacteria_prd"/>
    <property type="match status" value="1"/>
</dbReference>
<keyword evidence="1" id="KW-0963">Cytoplasm</keyword>
<dbReference type="FunFam" id="3.40.50.150:FF:000039">
    <property type="entry name" value="Ribosomal RNA large subunit methyltransferase K/L"/>
    <property type="match status" value="1"/>
</dbReference>
<reference evidence="9" key="1">
    <citation type="submission" date="2018-04" db="EMBL/GenBank/DDBJ databases">
        <authorList>
            <person name="Go L.Y."/>
            <person name="Mitchell J.A."/>
        </authorList>
    </citation>
    <scope>NUCLEOTIDE SEQUENCE</scope>
    <source>
        <strain evidence="9">ARTV</strain>
    </source>
</reference>
<keyword evidence="6" id="KW-0694">RNA-binding</keyword>
<organism evidence="9">
    <name type="scientific">Arsenophonus endosymbiont of Trialeurodes vaporariorum</name>
    <dbReference type="NCBI Taxonomy" id="235567"/>
    <lineage>
        <taxon>Bacteria</taxon>
        <taxon>Pseudomonadati</taxon>
        <taxon>Pseudomonadota</taxon>
        <taxon>Gammaproteobacteria</taxon>
        <taxon>Enterobacterales</taxon>
        <taxon>Morganellaceae</taxon>
        <taxon>Arsenophonus</taxon>
    </lineage>
</organism>
<evidence type="ECO:0000313" key="9">
    <source>
        <dbReference type="EMBL" id="SSW95552.1"/>
    </source>
</evidence>
<dbReference type="InterPro" id="IPR000241">
    <property type="entry name" value="RlmKL-like_Mtase"/>
</dbReference>
<protein>
    <submittedName>
        <fullName evidence="9">Ribosomal RNA large subunit methyltransferase K/L</fullName>
        <ecNumber evidence="9">2.1.1.264</ecNumber>
    </submittedName>
</protein>
<dbReference type="Pfam" id="PF10672">
    <property type="entry name" value="Methyltrans_SAM"/>
    <property type="match status" value="1"/>
</dbReference>
<evidence type="ECO:0000256" key="6">
    <source>
        <dbReference type="ARBA" id="ARBA00022884"/>
    </source>
</evidence>
<dbReference type="Pfam" id="PF01170">
    <property type="entry name" value="UPF0020"/>
    <property type="match status" value="1"/>
</dbReference>
<evidence type="ECO:0000256" key="5">
    <source>
        <dbReference type="ARBA" id="ARBA00022691"/>
    </source>
</evidence>
<dbReference type="PROSITE" id="PS01261">
    <property type="entry name" value="UPF0020"/>
    <property type="match status" value="1"/>
</dbReference>
<dbReference type="InterPro" id="IPR019614">
    <property type="entry name" value="SAM-dep_methyl-trfase"/>
</dbReference>
<dbReference type="InterPro" id="IPR017244">
    <property type="entry name" value="23SrRNA_methyltr_KL"/>
</dbReference>
<keyword evidence="2" id="KW-0698">rRNA processing</keyword>
<keyword evidence="3 9" id="KW-0489">Methyltransferase</keyword>
<evidence type="ECO:0000256" key="2">
    <source>
        <dbReference type="ARBA" id="ARBA00022552"/>
    </source>
</evidence>
<evidence type="ECO:0000259" key="7">
    <source>
        <dbReference type="Pfam" id="PF01170"/>
    </source>
</evidence>
<name>A0A3B0LYR3_9GAMM</name>
<sequence length="513" mass="58264">MVDPMCGSGTLLIEAAMMACDRVPGLARQFWGFQCWSGCNPTLWAAVIAEAEKRFQTGIEQATALFYGLDIDRHILQIAKENAKQAGVHFLINFQPGDAAKLENPFTVTQQGFITSNPPYGERLESEPALIALYSLLGRVLKNQFPCWRLSLFSGSPELLACLGLRAEREFKAKNGPLNYIQKNYLLFAKTVGSHSMVGEDFANRLKKNEKKLNKWAKQQGIDCYLIYDADLPEYNVAVNRYGEHIVIQEYAPPKSIDSHKAKQRLFDVISATMQVLALSSSQLVLKTRQRQAGKQQYEKLSQQGKFLLVHEYNAQLWVNLTDYLDTGLFLDHRLVRKMLANISKGKDFLNLFAYTASASVHADLRGARSTTSVDMSRTYLEWAEKNLQTNKLTGQQHRLIQADCLAWLAQTTEKFDLIFIDPPTFSNLKRMNATFDVQRDHINLMMQIKSLLRPGGTVVFSNNKRGFKMYMSGITQLELTAKEITQQTISLDFTRNRQIHNCWLIGHADKEK</sequence>